<name>A0A0C9U2M2_SPHS4</name>
<proteinExistence type="predicted"/>
<protein>
    <submittedName>
        <fullName evidence="1">Uncharacterized protein</fullName>
    </submittedName>
</protein>
<dbReference type="Proteomes" id="UP000054279">
    <property type="component" value="Unassembled WGS sequence"/>
</dbReference>
<gene>
    <name evidence="1" type="ORF">M422DRAFT_270380</name>
</gene>
<evidence type="ECO:0000313" key="2">
    <source>
        <dbReference type="Proteomes" id="UP000054279"/>
    </source>
</evidence>
<dbReference type="EMBL" id="KN837308">
    <property type="protein sequence ID" value="KIJ28379.1"/>
    <property type="molecule type" value="Genomic_DNA"/>
</dbReference>
<accession>A0A0C9U2M2</accession>
<dbReference type="AlphaFoldDB" id="A0A0C9U2M2"/>
<sequence>MLNIPSTILYEIIFLSVVEHLTCRFIDHSPPDISWDLFHAVSNASELLNIALLRVARDIFDTNVANANDQISLVSCNIYNLRVSPAIRSSGLLGPARGVEFSRSIRYTLYNPSYEALRANYPVDYCTSILASLRANANVTSHIATELSSMRVRKIAMSWATMTVGHHLWVAFRRTIHQVQETSKLDFASVIFMRQVLNSMHMLDVETTELYRSLSVAHLRSCSPSIIFKGPINDSGIIPFLIRFKMRLHQHEKYEPNNDGIIAVDGMLRMYAPLASNPTL</sequence>
<keyword evidence="2" id="KW-1185">Reference proteome</keyword>
<reference evidence="1 2" key="1">
    <citation type="submission" date="2014-06" db="EMBL/GenBank/DDBJ databases">
        <title>Evolutionary Origins and Diversification of the Mycorrhizal Mutualists.</title>
        <authorList>
            <consortium name="DOE Joint Genome Institute"/>
            <consortium name="Mycorrhizal Genomics Consortium"/>
            <person name="Kohler A."/>
            <person name="Kuo A."/>
            <person name="Nagy L.G."/>
            <person name="Floudas D."/>
            <person name="Copeland A."/>
            <person name="Barry K.W."/>
            <person name="Cichocki N."/>
            <person name="Veneault-Fourrey C."/>
            <person name="LaButti K."/>
            <person name="Lindquist E.A."/>
            <person name="Lipzen A."/>
            <person name="Lundell T."/>
            <person name="Morin E."/>
            <person name="Murat C."/>
            <person name="Riley R."/>
            <person name="Ohm R."/>
            <person name="Sun H."/>
            <person name="Tunlid A."/>
            <person name="Henrissat B."/>
            <person name="Grigoriev I.V."/>
            <person name="Hibbett D.S."/>
            <person name="Martin F."/>
        </authorList>
    </citation>
    <scope>NUCLEOTIDE SEQUENCE [LARGE SCALE GENOMIC DNA]</scope>
    <source>
        <strain evidence="1 2">SS14</strain>
    </source>
</reference>
<evidence type="ECO:0000313" key="1">
    <source>
        <dbReference type="EMBL" id="KIJ28379.1"/>
    </source>
</evidence>
<dbReference type="HOGENOM" id="CLU_994561_0_0_1"/>
<organism evidence="1 2">
    <name type="scientific">Sphaerobolus stellatus (strain SS14)</name>
    <dbReference type="NCBI Taxonomy" id="990650"/>
    <lineage>
        <taxon>Eukaryota</taxon>
        <taxon>Fungi</taxon>
        <taxon>Dikarya</taxon>
        <taxon>Basidiomycota</taxon>
        <taxon>Agaricomycotina</taxon>
        <taxon>Agaricomycetes</taxon>
        <taxon>Phallomycetidae</taxon>
        <taxon>Geastrales</taxon>
        <taxon>Sphaerobolaceae</taxon>
        <taxon>Sphaerobolus</taxon>
    </lineage>
</organism>